<name>E2AN96_CAMFO</name>
<dbReference type="PANTHER" id="PTHR46191:SF2">
    <property type="entry name" value="HALOACID DEHALOGENASE-LIKE HYDROLASE DOMAIN-CONTAINING PROTEIN 3"/>
    <property type="match status" value="1"/>
</dbReference>
<accession>E2AN96</accession>
<dbReference type="OrthoDB" id="444127at2759"/>
<dbReference type="Pfam" id="PF00702">
    <property type="entry name" value="Hydrolase"/>
    <property type="match status" value="1"/>
</dbReference>
<dbReference type="PANTHER" id="PTHR46191">
    <property type="match status" value="1"/>
</dbReference>
<gene>
    <name evidence="1" type="ORF">EAG_00793</name>
</gene>
<dbReference type="InterPro" id="IPR023214">
    <property type="entry name" value="HAD_sf"/>
</dbReference>
<dbReference type="InterPro" id="IPR006439">
    <property type="entry name" value="HAD-SF_hydro_IA"/>
</dbReference>
<dbReference type="InParanoid" id="E2AN96"/>
<dbReference type="FunCoup" id="E2AN96">
    <property type="interactions" value="428"/>
</dbReference>
<dbReference type="SUPFAM" id="SSF56784">
    <property type="entry name" value="HAD-like"/>
    <property type="match status" value="1"/>
</dbReference>
<sequence>MINRIRPRLVTFDVTDTLLMTKLEEHYSEIGSQHGLLVEPKKLARSFKTNYVQLSKEHPIYGKHTGLGWENWWRTIVYNVFRDQHASVSKDKLNKVADSLINCYGTGKCWHKYPGTIDLLNYLQKKNIILGIISNFDEQLESILKDVQIHQYFTFVLTSYNLGVEKPSLQIFEEALKLVKHLREEEISPQEAMHIGDRLDNDYFGAKNAGWNALLIKHENEIDNINIPKENVFRNLKELQEHFQKTFETNY</sequence>
<dbReference type="SFLD" id="SFLDS00003">
    <property type="entry name" value="Haloacid_Dehalogenase"/>
    <property type="match status" value="1"/>
</dbReference>
<keyword evidence="2" id="KW-1185">Reference proteome</keyword>
<dbReference type="SFLD" id="SFLDG01129">
    <property type="entry name" value="C1.5:_HAD__Beta-PGM__Phosphata"/>
    <property type="match status" value="1"/>
</dbReference>
<dbReference type="InterPro" id="IPR051828">
    <property type="entry name" value="HAD-like_hydrolase_domain"/>
</dbReference>
<dbReference type="EMBL" id="GL441149">
    <property type="protein sequence ID" value="EFN65098.1"/>
    <property type="molecule type" value="Genomic_DNA"/>
</dbReference>
<protein>
    <submittedName>
        <fullName evidence="1">Rhythmically expressed gene 2 protein</fullName>
    </submittedName>
</protein>
<dbReference type="OMA" id="WWRQLIA"/>
<reference evidence="1 2" key="1">
    <citation type="journal article" date="2010" name="Science">
        <title>Genomic comparison of the ants Camponotus floridanus and Harpegnathos saltator.</title>
        <authorList>
            <person name="Bonasio R."/>
            <person name="Zhang G."/>
            <person name="Ye C."/>
            <person name="Mutti N.S."/>
            <person name="Fang X."/>
            <person name="Qin N."/>
            <person name="Donahue G."/>
            <person name="Yang P."/>
            <person name="Li Q."/>
            <person name="Li C."/>
            <person name="Zhang P."/>
            <person name="Huang Z."/>
            <person name="Berger S.L."/>
            <person name="Reinberg D."/>
            <person name="Wang J."/>
            <person name="Liebig J."/>
        </authorList>
    </citation>
    <scope>NUCLEOTIDE SEQUENCE [LARGE SCALE GENOMIC DNA]</scope>
    <source>
        <strain evidence="2">C129</strain>
    </source>
</reference>
<evidence type="ECO:0000313" key="1">
    <source>
        <dbReference type="EMBL" id="EFN65098.1"/>
    </source>
</evidence>
<dbReference type="InterPro" id="IPR036412">
    <property type="entry name" value="HAD-like_sf"/>
</dbReference>
<evidence type="ECO:0000313" key="2">
    <source>
        <dbReference type="Proteomes" id="UP000000311"/>
    </source>
</evidence>
<dbReference type="AlphaFoldDB" id="E2AN96"/>
<dbReference type="GO" id="GO:0005634">
    <property type="term" value="C:nucleus"/>
    <property type="evidence" value="ECO:0007669"/>
    <property type="project" value="TreeGrafter"/>
</dbReference>
<organism evidence="2">
    <name type="scientific">Camponotus floridanus</name>
    <name type="common">Florida carpenter ant</name>
    <dbReference type="NCBI Taxonomy" id="104421"/>
    <lineage>
        <taxon>Eukaryota</taxon>
        <taxon>Metazoa</taxon>
        <taxon>Ecdysozoa</taxon>
        <taxon>Arthropoda</taxon>
        <taxon>Hexapoda</taxon>
        <taxon>Insecta</taxon>
        <taxon>Pterygota</taxon>
        <taxon>Neoptera</taxon>
        <taxon>Endopterygota</taxon>
        <taxon>Hymenoptera</taxon>
        <taxon>Apocrita</taxon>
        <taxon>Aculeata</taxon>
        <taxon>Formicoidea</taxon>
        <taxon>Formicidae</taxon>
        <taxon>Formicinae</taxon>
        <taxon>Camponotus</taxon>
    </lineage>
</organism>
<dbReference type="CDD" id="cd16415">
    <property type="entry name" value="HAD_dREG-2_like"/>
    <property type="match status" value="1"/>
</dbReference>
<dbReference type="InterPro" id="IPR011949">
    <property type="entry name" value="HAD-SF_hydro_IA_REG-2-like"/>
</dbReference>
<proteinExistence type="predicted"/>
<dbReference type="Gene3D" id="1.10.150.720">
    <property type="entry name" value="Haloacid dehalogenase-like hydrolase"/>
    <property type="match status" value="1"/>
</dbReference>
<dbReference type="Gene3D" id="3.40.50.1000">
    <property type="entry name" value="HAD superfamily/HAD-like"/>
    <property type="match status" value="1"/>
</dbReference>
<dbReference type="NCBIfam" id="TIGR01549">
    <property type="entry name" value="HAD-SF-IA-v1"/>
    <property type="match status" value="1"/>
</dbReference>
<dbReference type="STRING" id="104421.E2AN96"/>
<dbReference type="NCBIfam" id="TIGR02252">
    <property type="entry name" value="DREG-2"/>
    <property type="match status" value="1"/>
</dbReference>
<dbReference type="Proteomes" id="UP000000311">
    <property type="component" value="Unassembled WGS sequence"/>
</dbReference>
<dbReference type="InterPro" id="IPR044924">
    <property type="entry name" value="HAD-SF_hydro_IA_REG-2-like_cap"/>
</dbReference>
<dbReference type="KEGG" id="cfo:105254272"/>